<organism evidence="1 2">
    <name type="scientific">Prorocentrum cordatum</name>
    <dbReference type="NCBI Taxonomy" id="2364126"/>
    <lineage>
        <taxon>Eukaryota</taxon>
        <taxon>Sar</taxon>
        <taxon>Alveolata</taxon>
        <taxon>Dinophyceae</taxon>
        <taxon>Prorocentrales</taxon>
        <taxon>Prorocentraceae</taxon>
        <taxon>Prorocentrum</taxon>
    </lineage>
</organism>
<evidence type="ECO:0000313" key="1">
    <source>
        <dbReference type="EMBL" id="CAK0815118.1"/>
    </source>
</evidence>
<proteinExistence type="predicted"/>
<accession>A0ABN9R897</accession>
<feature type="non-terminal residue" evidence="1">
    <location>
        <position position="314"/>
    </location>
</feature>
<reference evidence="1" key="1">
    <citation type="submission" date="2023-10" db="EMBL/GenBank/DDBJ databases">
        <authorList>
            <person name="Chen Y."/>
            <person name="Shah S."/>
            <person name="Dougan E. K."/>
            <person name="Thang M."/>
            <person name="Chan C."/>
        </authorList>
    </citation>
    <scope>NUCLEOTIDE SEQUENCE [LARGE SCALE GENOMIC DNA]</scope>
</reference>
<dbReference type="Proteomes" id="UP001189429">
    <property type="component" value="Unassembled WGS sequence"/>
</dbReference>
<dbReference type="EMBL" id="CAUYUJ010005836">
    <property type="protein sequence ID" value="CAK0815118.1"/>
    <property type="molecule type" value="Genomic_DNA"/>
</dbReference>
<gene>
    <name evidence="1" type="ORF">PCOR1329_LOCUS18537</name>
</gene>
<comment type="caution">
    <text evidence="1">The sequence shown here is derived from an EMBL/GenBank/DDBJ whole genome shotgun (WGS) entry which is preliminary data.</text>
</comment>
<keyword evidence="2" id="KW-1185">Reference proteome</keyword>
<evidence type="ECO:0000313" key="2">
    <source>
        <dbReference type="Proteomes" id="UP001189429"/>
    </source>
</evidence>
<protein>
    <submittedName>
        <fullName evidence="1">Uncharacterized protein</fullName>
    </submittedName>
</protein>
<sequence length="314" mass="34475">MAVNQVLPWAWVQYAGAPLWHQRKVLGRLRPSATRPTEPLRLIIAKPQSDVYDEDYAGNSADIQGVRMAAARAIPPGLDRGQTHRFRRDPTAVELVVFNVAAEQVCQDILANEAMLAGVPFVPNPQGCLQPLSEFLDAAPLGGAAAAVPDKWVTVESTDFNARGVVIQLTANAQISGDLAVFTPPGHGAVVARNIHDLDEGVYKVLEAVHDPRILKLAHHCDPRPRRRYAEAVRDMTESVVSNWPIPGPRTVHWCVVWLERRSSAPLSHHRRFTSTLNLKSDQWGVEQHGTALRALDELICFDGTDASNLAGVE</sequence>
<name>A0ABN9R897_9DINO</name>